<name>A0A4P8IFE1_9FIRM</name>
<dbReference type="RefSeq" id="WP_175403647.1">
    <property type="nucleotide sequence ID" value="NZ_CP040058.1"/>
</dbReference>
<evidence type="ECO:0000313" key="2">
    <source>
        <dbReference type="Proteomes" id="UP000298653"/>
    </source>
</evidence>
<proteinExistence type="predicted"/>
<dbReference type="InterPro" id="IPR023101">
    <property type="entry name" value="AF1862-like_dom_sf"/>
</dbReference>
<protein>
    <submittedName>
        <fullName evidence="1">Uncharacterized protein</fullName>
    </submittedName>
</protein>
<sequence length="152" mass="16998">MNKRKVDQAISRAYDVLNEIGIVEEINGEPVILKGYKSQISAFGASISMGSLISAVSFYSEKGNAAVDRTKLMKAIYIMINEQEKLDQPDCTLWEYIKETLSGCKGLEYRETYAVLKEQVINYSIALKLAMNLYPLKDDAEIGEKDNGGENE</sequence>
<dbReference type="KEGG" id="arf:AR1Y2_2652"/>
<dbReference type="AlphaFoldDB" id="A0A4P8IFE1"/>
<dbReference type="SUPFAM" id="SSF158568">
    <property type="entry name" value="AF1862-like"/>
    <property type="match status" value="1"/>
</dbReference>
<organism evidence="1 2">
    <name type="scientific">Anaerostipes rhamnosivorans</name>
    <dbReference type="NCBI Taxonomy" id="1229621"/>
    <lineage>
        <taxon>Bacteria</taxon>
        <taxon>Bacillati</taxon>
        <taxon>Bacillota</taxon>
        <taxon>Clostridia</taxon>
        <taxon>Lachnospirales</taxon>
        <taxon>Lachnospiraceae</taxon>
        <taxon>Anaerostipes</taxon>
    </lineage>
</organism>
<dbReference type="Proteomes" id="UP000298653">
    <property type="component" value="Chromosome"/>
</dbReference>
<evidence type="ECO:0000313" key="1">
    <source>
        <dbReference type="EMBL" id="QCP36106.1"/>
    </source>
</evidence>
<dbReference type="EMBL" id="CP040058">
    <property type="protein sequence ID" value="QCP36106.1"/>
    <property type="molecule type" value="Genomic_DNA"/>
</dbReference>
<accession>A0A4P8IFE1</accession>
<gene>
    <name evidence="1" type="ORF">AR1Y2_2652</name>
</gene>
<keyword evidence="2" id="KW-1185">Reference proteome</keyword>
<reference evidence="1 2" key="1">
    <citation type="submission" date="2019-05" db="EMBL/GenBank/DDBJ databases">
        <title>Complete genome sequencing of Anaerostipes rhamnosivorans.</title>
        <authorList>
            <person name="Bui T.P.N."/>
            <person name="de Vos W.M."/>
        </authorList>
    </citation>
    <scope>NUCLEOTIDE SEQUENCE [LARGE SCALE GENOMIC DNA]</scope>
    <source>
        <strain evidence="1 2">1y2</strain>
    </source>
</reference>